<evidence type="ECO:0000313" key="3">
    <source>
        <dbReference type="Proteomes" id="UP000230002"/>
    </source>
</evidence>
<organism evidence="2 3">
    <name type="scientific">Ganoderma sinense ZZ0214-1</name>
    <dbReference type="NCBI Taxonomy" id="1077348"/>
    <lineage>
        <taxon>Eukaryota</taxon>
        <taxon>Fungi</taxon>
        <taxon>Dikarya</taxon>
        <taxon>Basidiomycota</taxon>
        <taxon>Agaricomycotina</taxon>
        <taxon>Agaricomycetes</taxon>
        <taxon>Polyporales</taxon>
        <taxon>Polyporaceae</taxon>
        <taxon>Ganoderma</taxon>
    </lineage>
</organism>
<dbReference type="STRING" id="1077348.A0A2G8SA17"/>
<sequence length="328" mass="36150">MPPTNDLPPDIRAFIPPLRCKSCQKAEWPTHKAICVDTTEFIRSLPASTNPTQPPLDISTFGYHSIPALCTALQNFGEAHEWSFSALTKVFVAAKGGIAWSQDPQKMFTVELVPVTTLPGIRERNPSRTFRVKSFYSTAVHDHVAANPLGAMDEWVKQEPLRQAAFETYGEDPYYAGLLPLNLGINGVNVTFMQYIPQFWPVPPSRPMPQLASDEAKKILMQDVAALAYCAINEGIPLRATGPEPPGVGFAYPGRTAKTRLNPQLPVVLENLVRLMRTPSVIAVLRCEENPPKPQLDSRLEDHKGEGRKDVEMDGSLRWPGAAADAGK</sequence>
<dbReference type="AlphaFoldDB" id="A0A2G8SA17"/>
<gene>
    <name evidence="2" type="ORF">GSI_07316</name>
</gene>
<name>A0A2G8SA17_9APHY</name>
<reference evidence="2 3" key="1">
    <citation type="journal article" date="2015" name="Sci. Rep.">
        <title>Chromosome-level genome map provides insights into diverse defense mechanisms in the medicinal fungus Ganoderma sinense.</title>
        <authorList>
            <person name="Zhu Y."/>
            <person name="Xu J."/>
            <person name="Sun C."/>
            <person name="Zhou S."/>
            <person name="Xu H."/>
            <person name="Nelson D.R."/>
            <person name="Qian J."/>
            <person name="Song J."/>
            <person name="Luo H."/>
            <person name="Xiang L."/>
            <person name="Li Y."/>
            <person name="Xu Z."/>
            <person name="Ji A."/>
            <person name="Wang L."/>
            <person name="Lu S."/>
            <person name="Hayward A."/>
            <person name="Sun W."/>
            <person name="Li X."/>
            <person name="Schwartz D.C."/>
            <person name="Wang Y."/>
            <person name="Chen S."/>
        </authorList>
    </citation>
    <scope>NUCLEOTIDE SEQUENCE [LARGE SCALE GENOMIC DNA]</scope>
    <source>
        <strain evidence="2 3">ZZ0214-1</strain>
    </source>
</reference>
<dbReference type="OrthoDB" id="2757990at2759"/>
<feature type="compositionally biased region" description="Basic and acidic residues" evidence="1">
    <location>
        <begin position="290"/>
        <end position="312"/>
    </location>
</feature>
<dbReference type="EMBL" id="AYKW01000014">
    <property type="protein sequence ID" value="PIL30615.1"/>
    <property type="molecule type" value="Genomic_DNA"/>
</dbReference>
<comment type="caution">
    <text evidence="2">The sequence shown here is derived from an EMBL/GenBank/DDBJ whole genome shotgun (WGS) entry which is preliminary data.</text>
</comment>
<protein>
    <submittedName>
        <fullName evidence="2">Uncharacterized protein</fullName>
    </submittedName>
</protein>
<dbReference type="Proteomes" id="UP000230002">
    <property type="component" value="Unassembled WGS sequence"/>
</dbReference>
<evidence type="ECO:0000256" key="1">
    <source>
        <dbReference type="SAM" id="MobiDB-lite"/>
    </source>
</evidence>
<accession>A0A2G8SA17</accession>
<keyword evidence="3" id="KW-1185">Reference proteome</keyword>
<proteinExistence type="predicted"/>
<feature type="region of interest" description="Disordered" evidence="1">
    <location>
        <begin position="290"/>
        <end position="328"/>
    </location>
</feature>
<evidence type="ECO:0000313" key="2">
    <source>
        <dbReference type="EMBL" id="PIL30615.1"/>
    </source>
</evidence>